<organism evidence="6 7">
    <name type="scientific">Geoglobus ahangari</name>
    <dbReference type="NCBI Taxonomy" id="113653"/>
    <lineage>
        <taxon>Archaea</taxon>
        <taxon>Methanobacteriati</taxon>
        <taxon>Methanobacteriota</taxon>
        <taxon>Archaeoglobi</taxon>
        <taxon>Archaeoglobales</taxon>
        <taxon>Archaeoglobaceae</taxon>
        <taxon>Geoglobus</taxon>
    </lineage>
</organism>
<dbReference type="GO" id="GO:0046872">
    <property type="term" value="F:metal ion binding"/>
    <property type="evidence" value="ECO:0007669"/>
    <property type="project" value="UniProtKB-KW"/>
</dbReference>
<dbReference type="STRING" id="113653.GAH_02036"/>
<sequence>MTRILGFACQWCAYKAIDLAGQLKLTYPDSIRIVRVPCSGRVDAELILSAFKEGFDGVFVAGCPENECHYRCGNVYAERRVKILKSMLHSMNIEPTRLEFVGISSSDAPGFVRFARMFHERIEKLGKRW</sequence>
<name>A0A0F7IBW7_9EURY</name>
<reference evidence="6 7" key="1">
    <citation type="submission" date="2015-04" db="EMBL/GenBank/DDBJ databases">
        <title>The complete genome sequence of the hyperthermophilic, obligate iron-reducing archaeon Geoglobus ahangari strain 234T.</title>
        <authorList>
            <person name="Manzella M.P."/>
            <person name="Holmes D.E."/>
            <person name="Rocheleau J.M."/>
            <person name="Chung A."/>
            <person name="Reguera G."/>
            <person name="Kashefi K."/>
        </authorList>
    </citation>
    <scope>NUCLEOTIDE SEQUENCE [LARGE SCALE GENOMIC DNA]</scope>
    <source>
        <strain evidence="6 7">234</strain>
    </source>
</reference>
<dbReference type="RefSeq" id="WP_048096536.1">
    <property type="nucleotide sequence ID" value="NZ_CP011267.1"/>
</dbReference>
<evidence type="ECO:0000256" key="1">
    <source>
        <dbReference type="ARBA" id="ARBA00022723"/>
    </source>
</evidence>
<dbReference type="AlphaFoldDB" id="A0A0F7IBW7"/>
<dbReference type="GO" id="GO:0016491">
    <property type="term" value="F:oxidoreductase activity"/>
    <property type="evidence" value="ECO:0007669"/>
    <property type="project" value="UniProtKB-KW"/>
</dbReference>
<dbReference type="InParanoid" id="A0A0F7IBW7"/>
<dbReference type="InterPro" id="IPR003813">
    <property type="entry name" value="MvhD/FlpD"/>
</dbReference>
<dbReference type="GeneID" id="24804599"/>
<protein>
    <submittedName>
        <fullName evidence="6">Coenzyme F420-reducing hydrogenase, delta subunit</fullName>
        <ecNumber evidence="6">1.12.99.-</ecNumber>
    </submittedName>
</protein>
<evidence type="ECO:0000256" key="2">
    <source>
        <dbReference type="ARBA" id="ARBA00023002"/>
    </source>
</evidence>
<evidence type="ECO:0000259" key="5">
    <source>
        <dbReference type="Pfam" id="PF02662"/>
    </source>
</evidence>
<dbReference type="GO" id="GO:0051536">
    <property type="term" value="F:iron-sulfur cluster binding"/>
    <property type="evidence" value="ECO:0007669"/>
    <property type="project" value="UniProtKB-KW"/>
</dbReference>
<feature type="domain" description="F420-non-reducing hydrogenase iron-sulfur subunit D" evidence="5">
    <location>
        <begin position="4"/>
        <end position="126"/>
    </location>
</feature>
<evidence type="ECO:0000256" key="4">
    <source>
        <dbReference type="ARBA" id="ARBA00023014"/>
    </source>
</evidence>
<proteinExistence type="predicted"/>
<keyword evidence="3" id="KW-0408">Iron</keyword>
<dbReference type="KEGG" id="gah:GAH_02036"/>
<keyword evidence="2 6" id="KW-0560">Oxidoreductase</keyword>
<dbReference type="HOGENOM" id="CLU_095272_2_0_2"/>
<dbReference type="EC" id="1.12.99.-" evidence="6"/>
<gene>
    <name evidence="6" type="ORF">GAH_02036</name>
</gene>
<dbReference type="EMBL" id="CP011267">
    <property type="protein sequence ID" value="AKG90695.1"/>
    <property type="molecule type" value="Genomic_DNA"/>
</dbReference>
<keyword evidence="4" id="KW-0411">Iron-sulfur</keyword>
<dbReference type="OrthoDB" id="371828at2157"/>
<evidence type="ECO:0000256" key="3">
    <source>
        <dbReference type="ARBA" id="ARBA00023004"/>
    </source>
</evidence>
<dbReference type="FunCoup" id="A0A0F7IBW7">
    <property type="interactions" value="2"/>
</dbReference>
<accession>A0A0F7IBW7</accession>
<keyword evidence="7" id="KW-1185">Reference proteome</keyword>
<dbReference type="Proteomes" id="UP000034723">
    <property type="component" value="Chromosome"/>
</dbReference>
<evidence type="ECO:0000313" key="7">
    <source>
        <dbReference type="Proteomes" id="UP000034723"/>
    </source>
</evidence>
<keyword evidence="1" id="KW-0479">Metal-binding</keyword>
<evidence type="ECO:0000313" key="6">
    <source>
        <dbReference type="EMBL" id="AKG90695.1"/>
    </source>
</evidence>
<dbReference type="Pfam" id="PF02662">
    <property type="entry name" value="FlpD"/>
    <property type="match status" value="1"/>
</dbReference>